<proteinExistence type="predicted"/>
<reference evidence="2" key="1">
    <citation type="submission" date="2019-06" db="EMBL/GenBank/DDBJ databases">
        <title>Alistipes onderdonkii subsp. vulgaris subsp. nov., Alistipes dispar sp. nov. and Alistipes communis sp. nov., isolated from human faeces, and creation of Alistipes onderdonkii subsp. onderdonkii subsp. nov.</title>
        <authorList>
            <person name="Sakamoto M."/>
            <person name="Ikeyama N."/>
            <person name="Ogata Y."/>
            <person name="Suda W."/>
            <person name="Iino T."/>
            <person name="Hattori M."/>
            <person name="Ohkuma M."/>
        </authorList>
    </citation>
    <scope>NUCLEOTIDE SEQUENCE [LARGE SCALE GENOMIC DNA]</scope>
    <source>
        <strain evidence="2">5CBH24</strain>
    </source>
</reference>
<keyword evidence="2" id="KW-1185">Reference proteome</keyword>
<evidence type="ECO:0000313" key="2">
    <source>
        <dbReference type="Proteomes" id="UP000318946"/>
    </source>
</evidence>
<dbReference type="Proteomes" id="UP000318946">
    <property type="component" value="Chromosome"/>
</dbReference>
<name>A0A4Y1WSQ3_9BACT</name>
<organism evidence="1 2">
    <name type="scientific">Alistipes communis</name>
    <dbReference type="NCBI Taxonomy" id="2585118"/>
    <lineage>
        <taxon>Bacteria</taxon>
        <taxon>Pseudomonadati</taxon>
        <taxon>Bacteroidota</taxon>
        <taxon>Bacteroidia</taxon>
        <taxon>Bacteroidales</taxon>
        <taxon>Rikenellaceae</taxon>
        <taxon>Alistipes</taxon>
    </lineage>
</organism>
<protein>
    <submittedName>
        <fullName evidence="1">Uncharacterized protein</fullName>
    </submittedName>
</protein>
<accession>A0A4Y1WSQ3</accession>
<gene>
    <name evidence="1" type="ORF">A5CBH24_04690</name>
</gene>
<sequence length="106" mass="11249">MERIVGVVFDRRAAELVAVGSFLEIEFAVAGIVLVGLHAVATAQRTAFEEGDLVGRVPVDVDLPVGVLRGAAGVGIGFDRAVKRSFIGRRRCTGRCRLVDTLRTAG</sequence>
<dbReference type="AlphaFoldDB" id="A0A4Y1WSQ3"/>
<dbReference type="KEGG" id="acou:A5CBH24_04690"/>
<evidence type="ECO:0000313" key="1">
    <source>
        <dbReference type="EMBL" id="BBL03156.1"/>
    </source>
</evidence>
<dbReference type="EMBL" id="AP019735">
    <property type="protein sequence ID" value="BBL03156.1"/>
    <property type="molecule type" value="Genomic_DNA"/>
</dbReference>